<comment type="caution">
    <text evidence="2">The sequence shown here is derived from an EMBL/GenBank/DDBJ whole genome shotgun (WGS) entry which is preliminary data.</text>
</comment>
<sequence length="184" mass="20721">MIMKRKSVTQRAAEAIKENASAVDLLELKREVSQRIQEVETELKAKKTDVENAMGTGDLEELRAVRQAESDLEDESMMLHRQQSELHRAIKIAQGEEAVKATSKHRKTLDKALDQAAKAQAMLEESRQMAREVIQARQYAAQIGQRITFNPDTIRALASMTYPEGNQSKQLMIELGIREAMEAA</sequence>
<keyword evidence="3" id="KW-1185">Reference proteome</keyword>
<evidence type="ECO:0008006" key="4">
    <source>
        <dbReference type="Google" id="ProtNLM"/>
    </source>
</evidence>
<feature type="coiled-coil region" evidence="1">
    <location>
        <begin position="22"/>
        <end position="85"/>
    </location>
</feature>
<accession>A0ABU5P1M9</accession>
<organism evidence="2 3">
    <name type="scientific">Marinobacter qingdaonensis</name>
    <dbReference type="NCBI Taxonomy" id="3108486"/>
    <lineage>
        <taxon>Bacteria</taxon>
        <taxon>Pseudomonadati</taxon>
        <taxon>Pseudomonadota</taxon>
        <taxon>Gammaproteobacteria</taxon>
        <taxon>Pseudomonadales</taxon>
        <taxon>Marinobacteraceae</taxon>
        <taxon>Marinobacter</taxon>
    </lineage>
</organism>
<protein>
    <recommendedName>
        <fullName evidence="4">Phage shock protein A (PspA) family protein</fullName>
    </recommendedName>
</protein>
<gene>
    <name evidence="2" type="ORF">U5822_14960</name>
</gene>
<evidence type="ECO:0000313" key="2">
    <source>
        <dbReference type="EMBL" id="MEA1081973.1"/>
    </source>
</evidence>
<evidence type="ECO:0000313" key="3">
    <source>
        <dbReference type="Proteomes" id="UP001305746"/>
    </source>
</evidence>
<dbReference type="Proteomes" id="UP001305746">
    <property type="component" value="Unassembled WGS sequence"/>
</dbReference>
<evidence type="ECO:0000256" key="1">
    <source>
        <dbReference type="SAM" id="Coils"/>
    </source>
</evidence>
<dbReference type="RefSeq" id="WP_322856408.1">
    <property type="nucleotide sequence ID" value="NZ_JAYDCJ010000003.1"/>
</dbReference>
<dbReference type="EMBL" id="JAYDCJ010000003">
    <property type="protein sequence ID" value="MEA1081973.1"/>
    <property type="molecule type" value="Genomic_DNA"/>
</dbReference>
<proteinExistence type="predicted"/>
<name>A0ABU5P1M9_9GAMM</name>
<reference evidence="2 3" key="1">
    <citation type="submission" date="2023-12" db="EMBL/GenBank/DDBJ databases">
        <title>Marinobacter qingdaonensis sp. nov., isolated from the intertidal sediment of Qingdao, PR China.</title>
        <authorList>
            <person name="Li Y."/>
        </authorList>
    </citation>
    <scope>NUCLEOTIDE SEQUENCE [LARGE SCALE GENOMIC DNA]</scope>
    <source>
        <strain evidence="2 3">ASW11-75</strain>
    </source>
</reference>
<keyword evidence="1" id="KW-0175">Coiled coil</keyword>